<feature type="compositionally biased region" description="Acidic residues" evidence="1">
    <location>
        <begin position="96"/>
        <end position="113"/>
    </location>
</feature>
<evidence type="ECO:0000313" key="2">
    <source>
        <dbReference type="EMBL" id="GHE74757.1"/>
    </source>
</evidence>
<protein>
    <submittedName>
        <fullName evidence="2">Uncharacterized protein</fullName>
    </submittedName>
</protein>
<proteinExistence type="predicted"/>
<comment type="caution">
    <text evidence="2">The sequence shown here is derived from an EMBL/GenBank/DDBJ whole genome shotgun (WGS) entry which is preliminary data.</text>
</comment>
<evidence type="ECO:0000256" key="1">
    <source>
        <dbReference type="SAM" id="MobiDB-lite"/>
    </source>
</evidence>
<gene>
    <name evidence="2" type="ORF">GCM10014715_31710</name>
</gene>
<dbReference type="Proteomes" id="UP000641386">
    <property type="component" value="Unassembled WGS sequence"/>
</dbReference>
<name>A0A918ZXZ4_9ACTN</name>
<keyword evidence="3" id="KW-1185">Reference proteome</keyword>
<sequence>MGSFYGNVLVARACEAVVPLLDGQGLRGFALPAGPEHTVIYPDPETSGPDLAGPLSKLLAAPALGMYLFDSDVLVMTLYENGDLSHFYDSFPGYFDEPEDDGEDPPSAEEPFEWPEPTGADPDAFLPLAAGPVDRAALESVLRCIPIDPEDGEDGRYVFAEAQHFDAMDCLRLNAPRLTTGYRYLTQGDLPYGTTADDLVLLGGTQRPTART</sequence>
<dbReference type="EMBL" id="BNBC01000013">
    <property type="protein sequence ID" value="GHE74757.1"/>
    <property type="molecule type" value="Genomic_DNA"/>
</dbReference>
<reference evidence="2" key="2">
    <citation type="submission" date="2020-09" db="EMBL/GenBank/DDBJ databases">
        <authorList>
            <person name="Sun Q."/>
            <person name="Ohkuma M."/>
        </authorList>
    </citation>
    <scope>NUCLEOTIDE SEQUENCE</scope>
    <source>
        <strain evidence="2">JCM 3302</strain>
    </source>
</reference>
<dbReference type="RefSeq" id="WP_189900728.1">
    <property type="nucleotide sequence ID" value="NZ_BNBC01000013.1"/>
</dbReference>
<evidence type="ECO:0000313" key="3">
    <source>
        <dbReference type="Proteomes" id="UP000641386"/>
    </source>
</evidence>
<organism evidence="2 3">
    <name type="scientific">Streptomyces spiralis</name>
    <dbReference type="NCBI Taxonomy" id="66376"/>
    <lineage>
        <taxon>Bacteria</taxon>
        <taxon>Bacillati</taxon>
        <taxon>Actinomycetota</taxon>
        <taxon>Actinomycetes</taxon>
        <taxon>Kitasatosporales</taxon>
        <taxon>Streptomycetaceae</taxon>
        <taxon>Streptomyces</taxon>
    </lineage>
</organism>
<accession>A0A918ZXZ4</accession>
<feature type="region of interest" description="Disordered" evidence="1">
    <location>
        <begin position="95"/>
        <end position="121"/>
    </location>
</feature>
<reference evidence="2" key="1">
    <citation type="journal article" date="2014" name="Int. J. Syst. Evol. Microbiol.">
        <title>Complete genome sequence of Corynebacterium casei LMG S-19264T (=DSM 44701T), isolated from a smear-ripened cheese.</title>
        <authorList>
            <consortium name="US DOE Joint Genome Institute (JGI-PGF)"/>
            <person name="Walter F."/>
            <person name="Albersmeier A."/>
            <person name="Kalinowski J."/>
            <person name="Ruckert C."/>
        </authorList>
    </citation>
    <scope>NUCLEOTIDE SEQUENCE</scope>
    <source>
        <strain evidence="2">JCM 3302</strain>
    </source>
</reference>
<dbReference type="AlphaFoldDB" id="A0A918ZXZ4"/>